<protein>
    <recommendedName>
        <fullName evidence="3">Tetratricopeptide repeat protein</fullName>
    </recommendedName>
</protein>
<sequence>MASNPELEKKLRPIYDAMEVGKYREGILLCNKALKKQPDLHIVKALKALAFERSGKMNDAMPLCDEILRAKPTDEATLRTLTMVLRSAGK</sequence>
<name>A0A9P6MDM5_9FUNG</name>
<gene>
    <name evidence="1" type="ORF">BGZ65_010907</name>
</gene>
<reference evidence="1" key="1">
    <citation type="journal article" date="2020" name="Fungal Divers.">
        <title>Resolving the Mortierellaceae phylogeny through synthesis of multi-gene phylogenetics and phylogenomics.</title>
        <authorList>
            <person name="Vandepol N."/>
            <person name="Liber J."/>
            <person name="Desiro A."/>
            <person name="Na H."/>
            <person name="Kennedy M."/>
            <person name="Barry K."/>
            <person name="Grigoriev I.V."/>
            <person name="Miller A.N."/>
            <person name="O'Donnell K."/>
            <person name="Stajich J.E."/>
            <person name="Bonito G."/>
        </authorList>
    </citation>
    <scope>NUCLEOTIDE SEQUENCE</scope>
    <source>
        <strain evidence="1">MES-2147</strain>
    </source>
</reference>
<dbReference type="GO" id="GO:0031416">
    <property type="term" value="C:NatB complex"/>
    <property type="evidence" value="ECO:0007669"/>
    <property type="project" value="TreeGrafter"/>
</dbReference>
<evidence type="ECO:0000313" key="1">
    <source>
        <dbReference type="EMBL" id="KAF9993543.1"/>
    </source>
</evidence>
<accession>A0A9P6MDM5</accession>
<dbReference type="OrthoDB" id="1874341at2759"/>
<dbReference type="PANTHER" id="PTHR22767">
    <property type="entry name" value="N-TERMINAL ACETYLTRANSFERASE-RELATED"/>
    <property type="match status" value="1"/>
</dbReference>
<dbReference type="InterPro" id="IPR011990">
    <property type="entry name" value="TPR-like_helical_dom_sf"/>
</dbReference>
<keyword evidence="2" id="KW-1185">Reference proteome</keyword>
<dbReference type="EMBL" id="JAAAHW010001806">
    <property type="protein sequence ID" value="KAF9993543.1"/>
    <property type="molecule type" value="Genomic_DNA"/>
</dbReference>
<comment type="caution">
    <text evidence="1">The sequence shown here is derived from an EMBL/GenBank/DDBJ whole genome shotgun (WGS) entry which is preliminary data.</text>
</comment>
<dbReference type="Gene3D" id="1.25.40.1040">
    <property type="match status" value="1"/>
</dbReference>
<evidence type="ECO:0000313" key="2">
    <source>
        <dbReference type="Proteomes" id="UP000749646"/>
    </source>
</evidence>
<proteinExistence type="predicted"/>
<dbReference type="PANTHER" id="PTHR22767:SF3">
    <property type="entry name" value="N-ALPHA-ACETYLTRANSFERASE 25, NATB AUXILIARY SUBUNIT"/>
    <property type="match status" value="1"/>
</dbReference>
<feature type="non-terminal residue" evidence="1">
    <location>
        <position position="1"/>
    </location>
</feature>
<organism evidence="1 2">
    <name type="scientific">Modicella reniformis</name>
    <dbReference type="NCBI Taxonomy" id="1440133"/>
    <lineage>
        <taxon>Eukaryota</taxon>
        <taxon>Fungi</taxon>
        <taxon>Fungi incertae sedis</taxon>
        <taxon>Mucoromycota</taxon>
        <taxon>Mortierellomycotina</taxon>
        <taxon>Mortierellomycetes</taxon>
        <taxon>Mortierellales</taxon>
        <taxon>Mortierellaceae</taxon>
        <taxon>Modicella</taxon>
    </lineage>
</organism>
<dbReference type="SUPFAM" id="SSF48452">
    <property type="entry name" value="TPR-like"/>
    <property type="match status" value="1"/>
</dbReference>
<evidence type="ECO:0008006" key="3">
    <source>
        <dbReference type="Google" id="ProtNLM"/>
    </source>
</evidence>
<dbReference type="Proteomes" id="UP000749646">
    <property type="component" value="Unassembled WGS sequence"/>
</dbReference>
<dbReference type="AlphaFoldDB" id="A0A9P6MDM5"/>